<keyword evidence="4" id="KW-0687">Ribonucleoprotein</keyword>
<protein>
    <submittedName>
        <fullName evidence="6">Uncharacterized protein</fullName>
    </submittedName>
</protein>
<evidence type="ECO:0000313" key="7">
    <source>
        <dbReference type="Proteomes" id="UP001530315"/>
    </source>
</evidence>
<feature type="compositionally biased region" description="Basic and acidic residues" evidence="5">
    <location>
        <begin position="83"/>
        <end position="96"/>
    </location>
</feature>
<dbReference type="InterPro" id="IPR038661">
    <property type="entry name" value="Ribosomal_eL33_sf"/>
</dbReference>
<comment type="similarity">
    <text evidence="2">Belongs to the eukaryotic ribosomal protein eL33 family.</text>
</comment>
<evidence type="ECO:0000256" key="1">
    <source>
        <dbReference type="ARBA" id="ARBA00004229"/>
    </source>
</evidence>
<dbReference type="SUPFAM" id="SSF50447">
    <property type="entry name" value="Translation proteins"/>
    <property type="match status" value="1"/>
</dbReference>
<dbReference type="Pfam" id="PF01247">
    <property type="entry name" value="Ribosomal_L35Ae"/>
    <property type="match status" value="1"/>
</dbReference>
<reference evidence="6 7" key="1">
    <citation type="submission" date="2024-10" db="EMBL/GenBank/DDBJ databases">
        <title>Updated reference genomes for cyclostephanoid diatoms.</title>
        <authorList>
            <person name="Roberts W.R."/>
            <person name="Alverson A.J."/>
        </authorList>
    </citation>
    <scope>NUCLEOTIDE SEQUENCE [LARGE SCALE GENOMIC DNA]</scope>
    <source>
        <strain evidence="6 7">AJA276-08</strain>
    </source>
</reference>
<dbReference type="AlphaFoldDB" id="A0ABD3QH46"/>
<keyword evidence="3" id="KW-0689">Ribosomal protein</keyword>
<accession>A0ABD3QH46</accession>
<dbReference type="GO" id="GO:0009507">
    <property type="term" value="C:chloroplast"/>
    <property type="evidence" value="ECO:0007669"/>
    <property type="project" value="UniProtKB-SubCell"/>
</dbReference>
<comment type="subcellular location">
    <subcellularLocation>
        <location evidence="1">Plastid</location>
        <location evidence="1">Chloroplast</location>
    </subcellularLocation>
</comment>
<dbReference type="InterPro" id="IPR001780">
    <property type="entry name" value="Ribosomal_eL33"/>
</dbReference>
<sequence>MERDGGEEKAGSVAYANGAILGYKRALRNQYNHTSLIKIKGVDSREDASASAGGGKAGPDRNYSESTGDARRGGRGGNGVVRCEIREGSSTPEHRGTGRAADAGRGPSPPEERNSPPGRDDLWATRVSREKKRRK</sequence>
<dbReference type="EMBL" id="JALLAZ020000267">
    <property type="protein sequence ID" value="KAL3799183.1"/>
    <property type="molecule type" value="Genomic_DNA"/>
</dbReference>
<dbReference type="GO" id="GO:1990904">
    <property type="term" value="C:ribonucleoprotein complex"/>
    <property type="evidence" value="ECO:0007669"/>
    <property type="project" value="UniProtKB-KW"/>
</dbReference>
<gene>
    <name evidence="6" type="ORF">ACHAW5_005460</name>
</gene>
<feature type="region of interest" description="Disordered" evidence="5">
    <location>
        <begin position="35"/>
        <end position="135"/>
    </location>
</feature>
<name>A0ABD3QH46_9STRA</name>
<evidence type="ECO:0000256" key="3">
    <source>
        <dbReference type="ARBA" id="ARBA00022980"/>
    </source>
</evidence>
<dbReference type="InterPro" id="IPR009000">
    <property type="entry name" value="Transl_B-barrel_sf"/>
</dbReference>
<evidence type="ECO:0000256" key="4">
    <source>
        <dbReference type="ARBA" id="ARBA00023274"/>
    </source>
</evidence>
<dbReference type="GO" id="GO:0005840">
    <property type="term" value="C:ribosome"/>
    <property type="evidence" value="ECO:0007669"/>
    <property type="project" value="UniProtKB-KW"/>
</dbReference>
<dbReference type="Proteomes" id="UP001530315">
    <property type="component" value="Unassembled WGS sequence"/>
</dbReference>
<evidence type="ECO:0000313" key="6">
    <source>
        <dbReference type="EMBL" id="KAL3799183.1"/>
    </source>
</evidence>
<keyword evidence="7" id="KW-1185">Reference proteome</keyword>
<feature type="compositionally biased region" description="Basic and acidic residues" evidence="5">
    <location>
        <begin position="110"/>
        <end position="123"/>
    </location>
</feature>
<dbReference type="Gene3D" id="2.40.10.190">
    <property type="entry name" value="translation elongation factor selb, chain A, domain 4"/>
    <property type="match status" value="1"/>
</dbReference>
<organism evidence="6 7">
    <name type="scientific">Stephanodiscus triporus</name>
    <dbReference type="NCBI Taxonomy" id="2934178"/>
    <lineage>
        <taxon>Eukaryota</taxon>
        <taxon>Sar</taxon>
        <taxon>Stramenopiles</taxon>
        <taxon>Ochrophyta</taxon>
        <taxon>Bacillariophyta</taxon>
        <taxon>Coscinodiscophyceae</taxon>
        <taxon>Thalassiosirophycidae</taxon>
        <taxon>Stephanodiscales</taxon>
        <taxon>Stephanodiscaceae</taxon>
        <taxon>Stephanodiscus</taxon>
    </lineage>
</organism>
<comment type="caution">
    <text evidence="6">The sequence shown here is derived from an EMBL/GenBank/DDBJ whole genome shotgun (WGS) entry which is preliminary data.</text>
</comment>
<proteinExistence type="inferred from homology"/>
<feature type="compositionally biased region" description="Basic and acidic residues" evidence="5">
    <location>
        <begin position="58"/>
        <end position="72"/>
    </location>
</feature>
<evidence type="ECO:0000256" key="5">
    <source>
        <dbReference type="SAM" id="MobiDB-lite"/>
    </source>
</evidence>
<evidence type="ECO:0000256" key="2">
    <source>
        <dbReference type="ARBA" id="ARBA00009269"/>
    </source>
</evidence>